<sequence>MKTLVLRMRTLRPYVPLRLHLSESVLRMNMFCITSYLLMKSSSDAKHDSMSSFMKTLVLRTRTLRPYVPLRLHLSESALRMNMFCITSYLLMKSSSDAKHDSMSSFMKTLVLRTRTLRPYVPLRL</sequence>
<gene>
    <name evidence="1" type="ORF">SAMN05421730_10882</name>
</gene>
<feature type="non-terminal residue" evidence="1">
    <location>
        <position position="125"/>
    </location>
</feature>
<evidence type="ECO:0000313" key="2">
    <source>
        <dbReference type="Proteomes" id="UP000199315"/>
    </source>
</evidence>
<organism evidence="1 2">
    <name type="scientific">Anaerobium acetethylicum</name>
    <dbReference type="NCBI Taxonomy" id="1619234"/>
    <lineage>
        <taxon>Bacteria</taxon>
        <taxon>Bacillati</taxon>
        <taxon>Bacillota</taxon>
        <taxon>Clostridia</taxon>
        <taxon>Lachnospirales</taxon>
        <taxon>Lachnospiraceae</taxon>
        <taxon>Anaerobium</taxon>
    </lineage>
</organism>
<accession>A0A1D3TZJ9</accession>
<evidence type="ECO:0000313" key="1">
    <source>
        <dbReference type="EMBL" id="SCQ00005.1"/>
    </source>
</evidence>
<protein>
    <submittedName>
        <fullName evidence="1">Uncharacterized protein</fullName>
    </submittedName>
</protein>
<proteinExistence type="predicted"/>
<dbReference type="Proteomes" id="UP000199315">
    <property type="component" value="Unassembled WGS sequence"/>
</dbReference>
<dbReference type="EMBL" id="FMKA01000088">
    <property type="protein sequence ID" value="SCQ00005.1"/>
    <property type="molecule type" value="Genomic_DNA"/>
</dbReference>
<name>A0A1D3TZJ9_9FIRM</name>
<keyword evidence="2" id="KW-1185">Reference proteome</keyword>
<dbReference type="AlphaFoldDB" id="A0A1D3TZJ9"/>
<reference evidence="1 2" key="1">
    <citation type="submission" date="2016-09" db="EMBL/GenBank/DDBJ databases">
        <authorList>
            <person name="Capua I."/>
            <person name="De Benedictis P."/>
            <person name="Joannis T."/>
            <person name="Lombin L.H."/>
            <person name="Cattoli G."/>
        </authorList>
    </citation>
    <scope>NUCLEOTIDE SEQUENCE [LARGE SCALE GENOMIC DNA]</scope>
    <source>
        <strain evidence="1 2">GluBS11</strain>
    </source>
</reference>